<reference evidence="2" key="1">
    <citation type="submission" date="2017-02" db="UniProtKB">
        <authorList>
            <consortium name="WormBaseParasite"/>
        </authorList>
    </citation>
    <scope>IDENTIFICATION</scope>
</reference>
<dbReference type="AlphaFoldDB" id="A0A0N4WBL2"/>
<dbReference type="WBParaSite" id="HPLM_0000784201-mRNA-1">
    <property type="protein sequence ID" value="HPLM_0000784201-mRNA-1"/>
    <property type="gene ID" value="HPLM_0000784201"/>
</dbReference>
<evidence type="ECO:0000313" key="2">
    <source>
        <dbReference type="WBParaSite" id="HPLM_0000784201-mRNA-1"/>
    </source>
</evidence>
<feature type="region of interest" description="Disordered" evidence="1">
    <location>
        <begin position="32"/>
        <end position="73"/>
    </location>
</feature>
<sequence>LPEDLCVSPWESTKNIAAECVMESLVRQNAANERNRGLKKVKNMPENHGKALDRGQRDRGIREASQKHNKKWN</sequence>
<organism evidence="2">
    <name type="scientific">Haemonchus placei</name>
    <name type="common">Barber's pole worm</name>
    <dbReference type="NCBI Taxonomy" id="6290"/>
    <lineage>
        <taxon>Eukaryota</taxon>
        <taxon>Metazoa</taxon>
        <taxon>Ecdysozoa</taxon>
        <taxon>Nematoda</taxon>
        <taxon>Chromadorea</taxon>
        <taxon>Rhabditida</taxon>
        <taxon>Rhabditina</taxon>
        <taxon>Rhabditomorpha</taxon>
        <taxon>Strongyloidea</taxon>
        <taxon>Trichostrongylidae</taxon>
        <taxon>Haemonchus</taxon>
    </lineage>
</organism>
<accession>A0A0N4WBL2</accession>
<name>A0A0N4WBL2_HAEPC</name>
<proteinExistence type="predicted"/>
<protein>
    <submittedName>
        <fullName evidence="2">Transposase</fullName>
    </submittedName>
</protein>
<feature type="compositionally biased region" description="Basic and acidic residues" evidence="1">
    <location>
        <begin position="43"/>
        <end position="66"/>
    </location>
</feature>
<evidence type="ECO:0000256" key="1">
    <source>
        <dbReference type="SAM" id="MobiDB-lite"/>
    </source>
</evidence>